<evidence type="ECO:0000256" key="3">
    <source>
        <dbReference type="ARBA" id="ARBA00022588"/>
    </source>
</evidence>
<dbReference type="PANTHER" id="PTHR46985:SF4">
    <property type="entry name" value="CASPASE RECRUITMENT DOMAIN-CONTAINING PROTEIN 8"/>
    <property type="match status" value="1"/>
</dbReference>
<keyword evidence="3" id="KW-0399">Innate immunity</keyword>
<sequence>MTYKAIHNLSPPYICDLVSRYLPTRNLRSSQDLLLYSPLTSSSHNRIQDFSRVSPLLWNPLPQHIRLQPTIETFKKNLKTHLFRQAYNLHLSIRSSGLFCCSESGIQFRVTQPVTLEYEVDSWSNYTEILQNLPGRYEIIGPLFNIKSNVEPNVVSAVYLPHCLCLGGFKGEKSLIKCFHYRDDNMAFETPSRIEAMYAVMENPTFSCIGIILYPLRLFKEGIIKRIPCHGMVLLFYSTIIKDDLNHMYRLHLYLLPRIRTVEKVSHNYFFLFIILSI</sequence>
<keyword evidence="7" id="KW-1185">Reference proteome</keyword>
<comment type="subcellular location">
    <subcellularLocation>
        <location evidence="1">Cytoplasm</location>
        <location evidence="1">Cytosol</location>
    </subcellularLocation>
</comment>
<dbReference type="EMBL" id="CAUEEQ010072058">
    <property type="protein sequence ID" value="CAJ0966102.1"/>
    <property type="molecule type" value="Genomic_DNA"/>
</dbReference>
<dbReference type="Pfam" id="PF13553">
    <property type="entry name" value="FIIND"/>
    <property type="match status" value="1"/>
</dbReference>
<dbReference type="Proteomes" id="UP001176940">
    <property type="component" value="Unassembled WGS sequence"/>
</dbReference>
<feature type="domain" description="FIIND" evidence="5">
    <location>
        <begin position="68"/>
        <end position="278"/>
    </location>
</feature>
<name>A0ABN9MIH0_9NEOB</name>
<dbReference type="InterPro" id="IPR051249">
    <property type="entry name" value="NLRP_Inflammasome"/>
</dbReference>
<accession>A0ABN9MIH0</accession>
<evidence type="ECO:0000313" key="6">
    <source>
        <dbReference type="EMBL" id="CAJ0966102.1"/>
    </source>
</evidence>
<dbReference type="InterPro" id="IPR025307">
    <property type="entry name" value="FIIND_dom"/>
</dbReference>
<dbReference type="PROSITE" id="PS51830">
    <property type="entry name" value="FIIND"/>
    <property type="match status" value="1"/>
</dbReference>
<dbReference type="PANTHER" id="PTHR46985">
    <property type="entry name" value="NACHT, LRR AND PYD DOMAINS-CONTAINING PROTEIN 1"/>
    <property type="match status" value="1"/>
</dbReference>
<keyword evidence="2" id="KW-0963">Cytoplasm</keyword>
<evidence type="ECO:0000313" key="7">
    <source>
        <dbReference type="Proteomes" id="UP001176940"/>
    </source>
</evidence>
<proteinExistence type="predicted"/>
<organism evidence="6 7">
    <name type="scientific">Ranitomeya imitator</name>
    <name type="common">mimic poison frog</name>
    <dbReference type="NCBI Taxonomy" id="111125"/>
    <lineage>
        <taxon>Eukaryota</taxon>
        <taxon>Metazoa</taxon>
        <taxon>Chordata</taxon>
        <taxon>Craniata</taxon>
        <taxon>Vertebrata</taxon>
        <taxon>Euteleostomi</taxon>
        <taxon>Amphibia</taxon>
        <taxon>Batrachia</taxon>
        <taxon>Anura</taxon>
        <taxon>Neobatrachia</taxon>
        <taxon>Hyloidea</taxon>
        <taxon>Dendrobatidae</taxon>
        <taxon>Dendrobatinae</taxon>
        <taxon>Ranitomeya</taxon>
    </lineage>
</organism>
<comment type="caution">
    <text evidence="6">The sequence shown here is derived from an EMBL/GenBank/DDBJ whole genome shotgun (WGS) entry which is preliminary data.</text>
</comment>
<gene>
    <name evidence="6" type="ORF">RIMI_LOCUS20952307</name>
</gene>
<keyword evidence="4" id="KW-0391">Immunity</keyword>
<evidence type="ECO:0000259" key="5">
    <source>
        <dbReference type="PROSITE" id="PS51830"/>
    </source>
</evidence>
<evidence type="ECO:0000256" key="1">
    <source>
        <dbReference type="ARBA" id="ARBA00004514"/>
    </source>
</evidence>
<evidence type="ECO:0000256" key="4">
    <source>
        <dbReference type="ARBA" id="ARBA00022859"/>
    </source>
</evidence>
<reference evidence="6" key="1">
    <citation type="submission" date="2023-07" db="EMBL/GenBank/DDBJ databases">
        <authorList>
            <person name="Stuckert A."/>
        </authorList>
    </citation>
    <scope>NUCLEOTIDE SEQUENCE</scope>
</reference>
<evidence type="ECO:0000256" key="2">
    <source>
        <dbReference type="ARBA" id="ARBA00022490"/>
    </source>
</evidence>
<protein>
    <recommendedName>
        <fullName evidence="5">FIIND domain-containing protein</fullName>
    </recommendedName>
</protein>